<dbReference type="EC" id="2.7.13.3" evidence="2"/>
<dbReference type="Pfam" id="PF13487">
    <property type="entry name" value="HD_5"/>
    <property type="match status" value="1"/>
</dbReference>
<dbReference type="PROSITE" id="PS50109">
    <property type="entry name" value="HIS_KIN"/>
    <property type="match status" value="1"/>
</dbReference>
<feature type="modified residue" description="4-aspartylphosphate" evidence="4">
    <location>
        <position position="595"/>
    </location>
</feature>
<feature type="transmembrane region" description="Helical" evidence="5">
    <location>
        <begin position="59"/>
        <end position="78"/>
    </location>
</feature>
<dbReference type="CDD" id="cd00082">
    <property type="entry name" value="HisKA"/>
    <property type="match status" value="1"/>
</dbReference>
<name>A0ABS7U661_9BACT</name>
<gene>
    <name evidence="10" type="ORF">K7C98_42635</name>
</gene>
<dbReference type="SUPFAM" id="SSF55874">
    <property type="entry name" value="ATPase domain of HSP90 chaperone/DNA topoisomerase II/histidine kinase"/>
    <property type="match status" value="1"/>
</dbReference>
<dbReference type="RefSeq" id="WP_224197709.1">
    <property type="nucleotide sequence ID" value="NZ_JAIRAU010000059.1"/>
</dbReference>
<evidence type="ECO:0000259" key="7">
    <source>
        <dbReference type="PROSITE" id="PS50110"/>
    </source>
</evidence>
<dbReference type="Proteomes" id="UP001139031">
    <property type="component" value="Unassembled WGS sequence"/>
</dbReference>
<feature type="domain" description="Response regulatory" evidence="7">
    <location>
        <begin position="547"/>
        <end position="662"/>
    </location>
</feature>
<evidence type="ECO:0000259" key="6">
    <source>
        <dbReference type="PROSITE" id="PS50109"/>
    </source>
</evidence>
<protein>
    <recommendedName>
        <fullName evidence="2">histidine kinase</fullName>
        <ecNumber evidence="2">2.7.13.3</ecNumber>
    </recommendedName>
</protein>
<sequence>MSASDLPAISETTLSRDEGFAARVREDVAAGYRRVTYLGIALMLGFGVLDIISVHDPGLVAKFFAMRLALALVMIALLKLSQRPAYQRYVEGICGLAMYLIGSFMGLMSALNLGHKSHYYAGITLTLIAVGVFVPIGPLHVLVTSTAVYFTFVALLFALDPVPLAEWDWTVFAANSIFLISTATTVTVGAYFNRRLRRRLFDAAFAQQQTNEELRSVYERITHSYQEVSEKNREIEEAYRAKSQFLDNMSHELRTPLTCILTPLEGLLAGNARGEVRQVFEDMHTATRQLYDLINDLLDYSKYGARDQPLARDPVDLRAVVDEHVKAFGSTARQRKLVLQWEPPPEPVVVLGSPRELGKVARNLISNAVKFTPAGGRVTVDVAVVGERVRLSVRDTGIGMNESIKAKLFTPFFQGDATSTRAFEGTGIGLALVKTIVNRHDGEVVVESSPGRGTTMTVELPSRPLDPTELVGMAPAQPAPGESMLAIPVPEDILGAPAMSMTRIERLPPIERVELLDPAAPTPDLSFPGIAPLLGEHLLAAQGERSRILVIDDHPEIVRVIERLLAPQHDVYTASNGEEGLQKVRDVKPALVISDVMMPKLSGFQLVEQLRKDPETERLPVLLLTARADGRDRIRGLRRGASDYLVKPFLPEELKARVSNLLRAQHYESYLTRLNEELATKSSSLETRVHGFFIDTVRTLVAAIDAKDFYTGGHSERVSYFAVRIAEHMKLARPLLRTIELGALLHDVGKIGIPDKVLNKPGALTLEEIEVIRQHTVLGGKILEKSPELAELRRFALHHHERWDGTGYPDRLRGDDIPPSVRVVSVADCWDAMVSDRIYRSGMEPRVAAEKVSKLGGSQFDPAVVEAMMEIWPELELPPNLRPLKPRTSPVENRQGPRVSECGEVYEVHN</sequence>
<dbReference type="InterPro" id="IPR003607">
    <property type="entry name" value="HD/PDEase_dom"/>
</dbReference>
<dbReference type="SUPFAM" id="SSF52172">
    <property type="entry name" value="CheY-like"/>
    <property type="match status" value="1"/>
</dbReference>
<keyword evidence="5" id="KW-1133">Transmembrane helix</keyword>
<evidence type="ECO:0000313" key="10">
    <source>
        <dbReference type="EMBL" id="MBZ5715970.1"/>
    </source>
</evidence>
<feature type="domain" description="HD" evidence="8">
    <location>
        <begin position="711"/>
        <end position="833"/>
    </location>
</feature>
<evidence type="ECO:0000256" key="4">
    <source>
        <dbReference type="PROSITE-ProRule" id="PRU00169"/>
    </source>
</evidence>
<dbReference type="PRINTS" id="PR00344">
    <property type="entry name" value="BCTRLSENSOR"/>
</dbReference>
<dbReference type="Gene3D" id="3.30.565.10">
    <property type="entry name" value="Histidine kinase-like ATPase, C-terminal domain"/>
    <property type="match status" value="1"/>
</dbReference>
<dbReference type="InterPro" id="IPR005467">
    <property type="entry name" value="His_kinase_dom"/>
</dbReference>
<proteinExistence type="predicted"/>
<feature type="domain" description="HD-GYP" evidence="9">
    <location>
        <begin position="689"/>
        <end position="884"/>
    </location>
</feature>
<dbReference type="InterPro" id="IPR036097">
    <property type="entry name" value="HisK_dim/P_sf"/>
</dbReference>
<dbReference type="SMART" id="SM00387">
    <property type="entry name" value="HATPase_c"/>
    <property type="match status" value="1"/>
</dbReference>
<feature type="transmembrane region" description="Helical" evidence="5">
    <location>
        <begin position="141"/>
        <end position="159"/>
    </location>
</feature>
<dbReference type="SMART" id="SM00388">
    <property type="entry name" value="HisKA"/>
    <property type="match status" value="1"/>
</dbReference>
<dbReference type="Pfam" id="PF00072">
    <property type="entry name" value="Response_reg"/>
    <property type="match status" value="1"/>
</dbReference>
<evidence type="ECO:0000256" key="1">
    <source>
        <dbReference type="ARBA" id="ARBA00000085"/>
    </source>
</evidence>
<keyword evidence="5" id="KW-0812">Transmembrane</keyword>
<dbReference type="SUPFAM" id="SSF47384">
    <property type="entry name" value="Homodimeric domain of signal transducing histidine kinase"/>
    <property type="match status" value="1"/>
</dbReference>
<feature type="transmembrane region" description="Helical" evidence="5">
    <location>
        <begin position="90"/>
        <end position="111"/>
    </location>
</feature>
<dbReference type="InterPro" id="IPR003661">
    <property type="entry name" value="HisK_dim/P_dom"/>
</dbReference>
<keyword evidence="11" id="KW-1185">Reference proteome</keyword>
<dbReference type="InterPro" id="IPR001789">
    <property type="entry name" value="Sig_transdc_resp-reg_receiver"/>
</dbReference>
<dbReference type="SMART" id="SM00448">
    <property type="entry name" value="REC"/>
    <property type="match status" value="1"/>
</dbReference>
<evidence type="ECO:0000259" key="8">
    <source>
        <dbReference type="PROSITE" id="PS51831"/>
    </source>
</evidence>
<feature type="transmembrane region" description="Helical" evidence="5">
    <location>
        <begin position="171"/>
        <end position="192"/>
    </location>
</feature>
<dbReference type="Pfam" id="PF00512">
    <property type="entry name" value="HisKA"/>
    <property type="match status" value="1"/>
</dbReference>
<comment type="caution">
    <text evidence="10">The sequence shown here is derived from an EMBL/GenBank/DDBJ whole genome shotgun (WGS) entry which is preliminary data.</text>
</comment>
<dbReference type="PROSITE" id="PS50110">
    <property type="entry name" value="RESPONSE_REGULATORY"/>
    <property type="match status" value="1"/>
</dbReference>
<evidence type="ECO:0000256" key="2">
    <source>
        <dbReference type="ARBA" id="ARBA00012438"/>
    </source>
</evidence>
<comment type="catalytic activity">
    <reaction evidence="1">
        <text>ATP + protein L-histidine = ADP + protein N-phospho-L-histidine.</text>
        <dbReference type="EC" id="2.7.13.3"/>
    </reaction>
</comment>
<evidence type="ECO:0000256" key="3">
    <source>
        <dbReference type="ARBA" id="ARBA00022553"/>
    </source>
</evidence>
<dbReference type="Pfam" id="PF02518">
    <property type="entry name" value="HATPase_c"/>
    <property type="match status" value="1"/>
</dbReference>
<dbReference type="InterPro" id="IPR006674">
    <property type="entry name" value="HD_domain"/>
</dbReference>
<dbReference type="SUPFAM" id="SSF109604">
    <property type="entry name" value="HD-domain/PDEase-like"/>
    <property type="match status" value="1"/>
</dbReference>
<feature type="transmembrane region" description="Helical" evidence="5">
    <location>
        <begin position="35"/>
        <end position="53"/>
    </location>
</feature>
<organism evidence="10 11">
    <name type="scientific">Nannocystis pusilla</name>
    <dbReference type="NCBI Taxonomy" id="889268"/>
    <lineage>
        <taxon>Bacteria</taxon>
        <taxon>Pseudomonadati</taxon>
        <taxon>Myxococcota</taxon>
        <taxon>Polyangia</taxon>
        <taxon>Nannocystales</taxon>
        <taxon>Nannocystaceae</taxon>
        <taxon>Nannocystis</taxon>
    </lineage>
</organism>
<dbReference type="CDD" id="cd16922">
    <property type="entry name" value="HATPase_EvgS-ArcB-TorS-like"/>
    <property type="match status" value="1"/>
</dbReference>
<dbReference type="InterPro" id="IPR004358">
    <property type="entry name" value="Sig_transdc_His_kin-like_C"/>
</dbReference>
<reference evidence="10" key="1">
    <citation type="submission" date="2021-08" db="EMBL/GenBank/DDBJ databases">
        <authorList>
            <person name="Stevens D.C."/>
        </authorList>
    </citation>
    <scope>NUCLEOTIDE SEQUENCE</scope>
    <source>
        <strain evidence="10">DSM 53165</strain>
    </source>
</reference>
<feature type="domain" description="Histidine kinase" evidence="6">
    <location>
        <begin position="248"/>
        <end position="464"/>
    </location>
</feature>
<dbReference type="CDD" id="cd00077">
    <property type="entry name" value="HDc"/>
    <property type="match status" value="1"/>
</dbReference>
<dbReference type="PROSITE" id="PS51832">
    <property type="entry name" value="HD_GYP"/>
    <property type="match status" value="1"/>
</dbReference>
<dbReference type="InterPro" id="IPR036890">
    <property type="entry name" value="HATPase_C_sf"/>
</dbReference>
<dbReference type="InterPro" id="IPR011006">
    <property type="entry name" value="CheY-like_superfamily"/>
</dbReference>
<evidence type="ECO:0000313" key="11">
    <source>
        <dbReference type="Proteomes" id="UP001139031"/>
    </source>
</evidence>
<dbReference type="Gene3D" id="1.10.3210.10">
    <property type="entry name" value="Hypothetical protein af1432"/>
    <property type="match status" value="1"/>
</dbReference>
<dbReference type="InterPro" id="IPR037522">
    <property type="entry name" value="HD_GYP_dom"/>
</dbReference>
<dbReference type="PROSITE" id="PS51831">
    <property type="entry name" value="HD"/>
    <property type="match status" value="1"/>
</dbReference>
<dbReference type="SMART" id="SM00471">
    <property type="entry name" value="HDc"/>
    <property type="match status" value="1"/>
</dbReference>
<dbReference type="EMBL" id="JAIRAU010000059">
    <property type="protein sequence ID" value="MBZ5715970.1"/>
    <property type="molecule type" value="Genomic_DNA"/>
</dbReference>
<keyword evidence="5" id="KW-0472">Membrane</keyword>
<evidence type="ECO:0000256" key="5">
    <source>
        <dbReference type="SAM" id="Phobius"/>
    </source>
</evidence>
<evidence type="ECO:0000259" key="9">
    <source>
        <dbReference type="PROSITE" id="PS51832"/>
    </source>
</evidence>
<dbReference type="Gene3D" id="3.40.50.2300">
    <property type="match status" value="1"/>
</dbReference>
<dbReference type="PANTHER" id="PTHR43547">
    <property type="entry name" value="TWO-COMPONENT HISTIDINE KINASE"/>
    <property type="match status" value="1"/>
</dbReference>
<dbReference type="Gene3D" id="1.10.287.130">
    <property type="match status" value="1"/>
</dbReference>
<accession>A0ABS7U661</accession>
<keyword evidence="3 4" id="KW-0597">Phosphoprotein</keyword>
<dbReference type="PANTHER" id="PTHR43547:SF2">
    <property type="entry name" value="HYBRID SIGNAL TRANSDUCTION HISTIDINE KINASE C"/>
    <property type="match status" value="1"/>
</dbReference>
<dbReference type="InterPro" id="IPR003594">
    <property type="entry name" value="HATPase_dom"/>
</dbReference>